<evidence type="ECO:0000313" key="3">
    <source>
        <dbReference type="EMBL" id="TPX46237.1"/>
    </source>
</evidence>
<organism evidence="3 5">
    <name type="scientific">Synchytrium endobioticum</name>
    <dbReference type="NCBI Taxonomy" id="286115"/>
    <lineage>
        <taxon>Eukaryota</taxon>
        <taxon>Fungi</taxon>
        <taxon>Fungi incertae sedis</taxon>
        <taxon>Chytridiomycota</taxon>
        <taxon>Chytridiomycota incertae sedis</taxon>
        <taxon>Chytridiomycetes</taxon>
        <taxon>Synchytriales</taxon>
        <taxon>Synchytriaceae</taxon>
        <taxon>Synchytrium</taxon>
    </lineage>
</organism>
<dbReference type="EMBL" id="QEAN01000141">
    <property type="protein sequence ID" value="TPX46237.1"/>
    <property type="molecule type" value="Genomic_DNA"/>
</dbReference>
<feature type="compositionally biased region" description="Polar residues" evidence="1">
    <location>
        <begin position="159"/>
        <end position="177"/>
    </location>
</feature>
<feature type="region of interest" description="Disordered" evidence="1">
    <location>
        <begin position="14"/>
        <end position="36"/>
    </location>
</feature>
<dbReference type="Proteomes" id="UP000317494">
    <property type="component" value="Unassembled WGS sequence"/>
</dbReference>
<evidence type="ECO:0000313" key="4">
    <source>
        <dbReference type="EMBL" id="TPX48326.1"/>
    </source>
</evidence>
<keyword evidence="2" id="KW-0472">Membrane</keyword>
<evidence type="ECO:0000256" key="1">
    <source>
        <dbReference type="SAM" id="MobiDB-lite"/>
    </source>
</evidence>
<evidence type="ECO:0000313" key="5">
    <source>
        <dbReference type="Proteomes" id="UP000317494"/>
    </source>
</evidence>
<keyword evidence="2" id="KW-0812">Transmembrane</keyword>
<dbReference type="Proteomes" id="UP000320475">
    <property type="component" value="Unassembled WGS sequence"/>
</dbReference>
<dbReference type="PANTHER" id="PTHR37849:SF1">
    <property type="entry name" value="YALI0E11605P"/>
    <property type="match status" value="1"/>
</dbReference>
<dbReference type="OrthoDB" id="5331396at2759"/>
<protein>
    <submittedName>
        <fullName evidence="3">Uncharacterized protein</fullName>
    </submittedName>
</protein>
<keyword evidence="2" id="KW-1133">Transmembrane helix</keyword>
<sequence length="177" mass="19136">MRSRAATDIALPPTTVSTTFIPPASPPPIIKSSPPRRAGPIRGSLLGFLVGTTLTGLACYVFLLDEYRASSNSLLSSVEDVQTSVAKVRDYTRKIDRIDKDLKTHKAVAATVNDLESLRNELLKVIDHVHVAQLETKTQLWELTQSVVGASDSPKIPSRLSNGTASALPITNTVRHP</sequence>
<evidence type="ECO:0000313" key="6">
    <source>
        <dbReference type="Proteomes" id="UP000320475"/>
    </source>
</evidence>
<comment type="caution">
    <text evidence="3">The sequence shown here is derived from an EMBL/GenBank/DDBJ whole genome shotgun (WGS) entry which is preliminary data.</text>
</comment>
<feature type="transmembrane region" description="Helical" evidence="2">
    <location>
        <begin position="45"/>
        <end position="63"/>
    </location>
</feature>
<dbReference type="VEuPathDB" id="FungiDB:SeMB42_g03783"/>
<dbReference type="EMBL" id="QEAM01000054">
    <property type="protein sequence ID" value="TPX48326.1"/>
    <property type="molecule type" value="Genomic_DNA"/>
</dbReference>
<dbReference type="AlphaFoldDB" id="A0A507D4I8"/>
<name>A0A507D4I8_9FUNG</name>
<proteinExistence type="predicted"/>
<dbReference type="PANTHER" id="PTHR37849">
    <property type="entry name" value="YALI0E11605P"/>
    <property type="match status" value="1"/>
</dbReference>
<gene>
    <name evidence="4" type="ORF">SeLEV6574_g02083</name>
    <name evidence="3" type="ORF">SeMB42_g03783</name>
</gene>
<keyword evidence="5" id="KW-1185">Reference proteome</keyword>
<evidence type="ECO:0000256" key="2">
    <source>
        <dbReference type="SAM" id="Phobius"/>
    </source>
</evidence>
<feature type="region of interest" description="Disordered" evidence="1">
    <location>
        <begin position="151"/>
        <end position="177"/>
    </location>
</feature>
<dbReference type="STRING" id="286115.A0A507D4I8"/>
<accession>A0A507D4I8</accession>
<reference evidence="5 6" key="1">
    <citation type="journal article" date="2019" name="Sci. Rep.">
        <title>Comparative genomics of chytrid fungi reveal insights into the obligate biotrophic and pathogenic lifestyle of Synchytrium endobioticum.</title>
        <authorList>
            <person name="van de Vossenberg B.T.L.H."/>
            <person name="Warris S."/>
            <person name="Nguyen H.D.T."/>
            <person name="van Gent-Pelzer M.P.E."/>
            <person name="Joly D.L."/>
            <person name="van de Geest H.C."/>
            <person name="Bonants P.J.M."/>
            <person name="Smith D.S."/>
            <person name="Levesque C.A."/>
            <person name="van der Lee T.A.J."/>
        </authorList>
    </citation>
    <scope>NUCLEOTIDE SEQUENCE [LARGE SCALE GENOMIC DNA]</scope>
    <source>
        <strain evidence="4 6">LEV6574</strain>
        <strain evidence="3 5">MB42</strain>
    </source>
</reference>